<evidence type="ECO:0000256" key="1">
    <source>
        <dbReference type="SAM" id="SignalP"/>
    </source>
</evidence>
<keyword evidence="4" id="KW-1185">Reference proteome</keyword>
<keyword evidence="1" id="KW-0732">Signal</keyword>
<feature type="chain" id="PRO_5039355653" evidence="1">
    <location>
        <begin position="25"/>
        <end position="546"/>
    </location>
</feature>
<dbReference type="PANTHER" id="PTHR22642:SF21">
    <property type="entry name" value="PERIPLASMIC PROTEIN"/>
    <property type="match status" value="1"/>
</dbReference>
<feature type="signal peptide" evidence="1">
    <location>
        <begin position="1"/>
        <end position="24"/>
    </location>
</feature>
<organism evidence="3 4">
    <name type="scientific">Jiangella mangrovi</name>
    <dbReference type="NCBI Taxonomy" id="1524084"/>
    <lineage>
        <taxon>Bacteria</taxon>
        <taxon>Bacillati</taxon>
        <taxon>Actinomycetota</taxon>
        <taxon>Actinomycetes</taxon>
        <taxon>Jiangellales</taxon>
        <taxon>Jiangellaceae</taxon>
        <taxon>Jiangella</taxon>
    </lineage>
</organism>
<feature type="domain" description="Amidohydrolase 3" evidence="2">
    <location>
        <begin position="92"/>
        <end position="541"/>
    </location>
</feature>
<name>A0A7W9LM87_9ACTN</name>
<dbReference type="InterPro" id="IPR011059">
    <property type="entry name" value="Metal-dep_hydrolase_composite"/>
</dbReference>
<dbReference type="InterPro" id="IPR006311">
    <property type="entry name" value="TAT_signal"/>
</dbReference>
<sequence>MGTRRRRLSRRGFLGAAGAAGVTAAGLGIATATAGAASAAGAGRVGSGIDLALVNGRIHTLDDQDTVVSQVLIRDGRIAQVGSIGGAGQRYEIVNLRGRTVVPGLIDNHVHFIRIGQAVGHDVRALETAFSVEAAQQVVAATAATVAPGEFLTALAGIAPRQFGPEGRFPNRAELDEAAPEHPVVIATTGAGQTNTLGRDRLRELGVTVLDDGTLPNQLNAYTALAAFITQETKRRELLRAADYALSLGLTTCMDDHGSAGGPPGTLDRVTGHDHYLDLVRAGTLHVRTRCRFPEQNDPAVLQEIVNHRWREFGSDLHQMSGIGEWAPRGANYQASLRIMAERGFLYHQHLISTQEIQAHLDAIRQFVTSRPDLPSPAELHWSLGHISGLTEAQVHEANELGVGLAPHGWQYLTGNSATPNFRMILDLAEVPVGTGLDGARVAPLNPWAGVYFMATGRHSGGQIAGDGSHVVSRTEAMRLYAGPQQGWFSKEEDRLGGIGAGRFADLAVLKADVFDPRAVPDAAIREMSSVLTIVGGRVVHDAGIV</sequence>
<dbReference type="PROSITE" id="PS51318">
    <property type="entry name" value="TAT"/>
    <property type="match status" value="1"/>
</dbReference>
<dbReference type="EMBL" id="JACHMM010000001">
    <property type="protein sequence ID" value="MBB5788996.1"/>
    <property type="molecule type" value="Genomic_DNA"/>
</dbReference>
<dbReference type="InterPro" id="IPR013108">
    <property type="entry name" value="Amidohydro_3"/>
</dbReference>
<evidence type="ECO:0000313" key="3">
    <source>
        <dbReference type="EMBL" id="MBB5788996.1"/>
    </source>
</evidence>
<dbReference type="InterPro" id="IPR032466">
    <property type="entry name" value="Metal_Hydrolase"/>
</dbReference>
<dbReference type="Proteomes" id="UP000542813">
    <property type="component" value="Unassembled WGS sequence"/>
</dbReference>
<dbReference type="AlphaFoldDB" id="A0A7W9LM87"/>
<comment type="caution">
    <text evidence="3">The sequence shown here is derived from an EMBL/GenBank/DDBJ whole genome shotgun (WGS) entry which is preliminary data.</text>
</comment>
<protein>
    <submittedName>
        <fullName evidence="3">Putative amidohydrolase YtcJ</fullName>
    </submittedName>
</protein>
<proteinExistence type="predicted"/>
<dbReference type="Pfam" id="PF07969">
    <property type="entry name" value="Amidohydro_3"/>
    <property type="match status" value="1"/>
</dbReference>
<gene>
    <name evidence="3" type="ORF">HD601_003571</name>
</gene>
<dbReference type="SUPFAM" id="SSF51338">
    <property type="entry name" value="Composite domain of metallo-dependent hydrolases"/>
    <property type="match status" value="1"/>
</dbReference>
<reference evidence="3 4" key="1">
    <citation type="submission" date="2020-08" db="EMBL/GenBank/DDBJ databases">
        <title>Sequencing the genomes of 1000 actinobacteria strains.</title>
        <authorList>
            <person name="Klenk H.-P."/>
        </authorList>
    </citation>
    <scope>NUCLEOTIDE SEQUENCE [LARGE SCALE GENOMIC DNA]</scope>
    <source>
        <strain evidence="3 4">DSM 102122</strain>
    </source>
</reference>
<evidence type="ECO:0000259" key="2">
    <source>
        <dbReference type="Pfam" id="PF07969"/>
    </source>
</evidence>
<dbReference type="Gene3D" id="2.30.40.10">
    <property type="entry name" value="Urease, subunit C, domain 1"/>
    <property type="match status" value="2"/>
</dbReference>
<dbReference type="SUPFAM" id="SSF51556">
    <property type="entry name" value="Metallo-dependent hydrolases"/>
    <property type="match status" value="1"/>
</dbReference>
<keyword evidence="3" id="KW-0378">Hydrolase</keyword>
<dbReference type="GO" id="GO:0016810">
    <property type="term" value="F:hydrolase activity, acting on carbon-nitrogen (but not peptide) bonds"/>
    <property type="evidence" value="ECO:0007669"/>
    <property type="project" value="InterPro"/>
</dbReference>
<dbReference type="RefSeq" id="WP_184824060.1">
    <property type="nucleotide sequence ID" value="NZ_JACHMM010000001.1"/>
</dbReference>
<dbReference type="Gene3D" id="3.20.20.140">
    <property type="entry name" value="Metal-dependent hydrolases"/>
    <property type="match status" value="2"/>
</dbReference>
<dbReference type="Gene3D" id="3.10.310.70">
    <property type="match status" value="1"/>
</dbReference>
<dbReference type="PANTHER" id="PTHR22642">
    <property type="entry name" value="IMIDAZOLONEPROPIONASE"/>
    <property type="match status" value="1"/>
</dbReference>
<accession>A0A7W9LM87</accession>
<evidence type="ECO:0000313" key="4">
    <source>
        <dbReference type="Proteomes" id="UP000542813"/>
    </source>
</evidence>